<dbReference type="OrthoDB" id="516981at2"/>
<dbReference type="RefSeq" id="WP_089530443.1">
    <property type="nucleotide sequence ID" value="NZ_CP022437.1"/>
</dbReference>
<dbReference type="InterPro" id="IPR010095">
    <property type="entry name" value="Cas12f1-like_TNB"/>
</dbReference>
<dbReference type="Proteomes" id="UP000204391">
    <property type="component" value="Chromosome"/>
</dbReference>
<evidence type="ECO:0000313" key="3">
    <source>
        <dbReference type="Proteomes" id="UP000204391"/>
    </source>
</evidence>
<name>A0A221M8A2_9BACI</name>
<dbReference type="NCBIfam" id="TIGR01766">
    <property type="entry name" value="IS200/IS605 family accessory protein TnpB-like domain"/>
    <property type="match status" value="1"/>
</dbReference>
<dbReference type="EMBL" id="CP022437">
    <property type="protein sequence ID" value="ASN03873.1"/>
    <property type="molecule type" value="Genomic_DNA"/>
</dbReference>
<evidence type="ECO:0000256" key="1">
    <source>
        <dbReference type="ARBA" id="ARBA00023125"/>
    </source>
</evidence>
<keyword evidence="3" id="KW-1185">Reference proteome</keyword>
<sequence>MEQTKTIKNKILSHGSTAFEPTLLVYRHALGFIVEVIEKEYSLLGGLLTKELTPAVEKFIHRTKNNPTPKYNFTSNFYKFPSYLRRSAISKGFGIVKSYRSNLQNWEDEKSKAHAEGKVFKKKPPVLRVEHDAFPVLYKGNMFNRLSTDQAEIKIHKNNDWVWEIITFNDKNLKNRGIMDWKENNPTLVKIGKKCFINFSYTKEIKLKKTKIIDQIIVSVDLGLTNSAVCSAMYSDGTVIGRKFINQPIEKDRMNTLVGKLKKAQRNSGFIEAPNYWKKINGLQNHIKVNTASEIIKFAETYDADVIVFEYLGKMHIPKGIFGAKKLRHKLHHWCKLGVQSKVEEMAHYRGMRLRRVNPKYTSSLAFDGSGEVKRNTKKDLATFQNGKVYHADLSASYNIGARYFIREILKPFSEKKRLAIQAKVPELLARTRLTLASLISLHQALRTNGAKPA</sequence>
<accession>A0A221M8A2</accession>
<evidence type="ECO:0000313" key="2">
    <source>
        <dbReference type="EMBL" id="ASN03873.1"/>
    </source>
</evidence>
<reference evidence="2 3" key="1">
    <citation type="journal article" date="2003" name="Int. J. Syst. Evol. Microbiol.">
        <title>Virgibacillus carmonensis sp. nov., Virgibacillus necropolis sp. nov. and Virgibacillus picturae sp. nov., three novel species isolated from deteriorated mural paintings, transfer of the species of the genus salibacillus to Virgibacillus, as Virgibacillus marismortui comb. nov. and Virgibacillus salexigens comb. nov., and emended description of the genus Virgibacillus.</title>
        <authorList>
            <person name="Heyrman J."/>
            <person name="Logan N.A."/>
            <person name="Busse H.J."/>
            <person name="Balcaen A."/>
            <person name="Lebbe L."/>
            <person name="Rodriguez-Diaz M."/>
            <person name="Swings J."/>
            <person name="De Vos P."/>
        </authorList>
    </citation>
    <scope>NUCLEOTIDE SEQUENCE [LARGE SCALE GENOMIC DNA]</scope>
    <source>
        <strain evidence="2 3">LMG 19488</strain>
    </source>
</reference>
<proteinExistence type="predicted"/>
<dbReference type="KEGG" id="vne:CFK40_02085"/>
<dbReference type="GO" id="GO:0003677">
    <property type="term" value="F:DNA binding"/>
    <property type="evidence" value="ECO:0007669"/>
    <property type="project" value="UniProtKB-KW"/>
</dbReference>
<gene>
    <name evidence="2" type="ORF">CFK40_02085</name>
</gene>
<organism evidence="2 3">
    <name type="scientific">Virgibacillus necropolis</name>
    <dbReference type="NCBI Taxonomy" id="163877"/>
    <lineage>
        <taxon>Bacteria</taxon>
        <taxon>Bacillati</taxon>
        <taxon>Bacillota</taxon>
        <taxon>Bacilli</taxon>
        <taxon>Bacillales</taxon>
        <taxon>Bacillaceae</taxon>
        <taxon>Virgibacillus</taxon>
    </lineage>
</organism>
<keyword evidence="1" id="KW-0238">DNA-binding</keyword>
<dbReference type="AlphaFoldDB" id="A0A221M8A2"/>
<protein>
    <submittedName>
        <fullName evidence="2">Transposase</fullName>
    </submittedName>
</protein>